<evidence type="ECO:0000313" key="3">
    <source>
        <dbReference type="EMBL" id="CAL4794971.1"/>
    </source>
</evidence>
<dbReference type="EMBL" id="CAMXCT030004101">
    <property type="protein sequence ID" value="CAL4794971.1"/>
    <property type="molecule type" value="Genomic_DNA"/>
</dbReference>
<comment type="caution">
    <text evidence="2">The sequence shown here is derived from an EMBL/GenBank/DDBJ whole genome shotgun (WGS) entry which is preliminary data.</text>
</comment>
<evidence type="ECO:0000313" key="2">
    <source>
        <dbReference type="EMBL" id="CAI4007659.1"/>
    </source>
</evidence>
<evidence type="ECO:0000313" key="4">
    <source>
        <dbReference type="Proteomes" id="UP001152797"/>
    </source>
</evidence>
<sequence length="632" mass="70216">MAQPQQAMRLPPAVVTKVNEIMDSQKPINTQVGMKRSLLGESICAELSTNSATRQKQMDKNVQMVAAANGSLAPVTGHECFLSLSCSHTTAFLRALQHGCQGPNEEHVEASKSDPSWDLIHNGWEWVVLNPLVEEEWPVLPGILQSALNSSNAIAKAANELEVAATLAQFFMGGMSLTQALAKARDGAMACQESLEHIGYFVQHYAGTYFNCQLMIGQDLMAALATTNFRVQGCVFPHLRVAIWATLSSSSKNQDGFSKILTKSDVEKLRAPNMSGKIMSTETMLADSWKVAQDPALDKDNATKAYGRLCVRSILFLVSKQKFSREDHEYQNSAEILKAFSQEVQAKASMDDHLDQEELKVTDTSQATAQSMALLQNQHVKLHQMYQNNKEHYGKVFQLQALSETTGTFVHQGVLEPPTSIEVPFGKFCQWRLTKAKMPKVCPQGQIDQGLYQGNQLAQQELARVEVEMALHLAMQANHTANDCLAFALNPPGVYILKAIKKAKALKFVAIGNVSKVKKKEQPEQDQQVQIQHMVKHRGEEWSISAWKQDQTFDQDSKNHLNPYWWVKPCEDEEAANMEFATVSQEGITLPVLQNSKPLAAKEQLFYYKPKNNQQAAIGSQGPAAKKKKTSK</sequence>
<accession>A0A9P1DBM5</accession>
<dbReference type="EMBL" id="CAMXCT010004101">
    <property type="protein sequence ID" value="CAI4007659.1"/>
    <property type="molecule type" value="Genomic_DNA"/>
</dbReference>
<keyword evidence="4" id="KW-1185">Reference proteome</keyword>
<proteinExistence type="predicted"/>
<reference evidence="2" key="1">
    <citation type="submission" date="2022-10" db="EMBL/GenBank/DDBJ databases">
        <authorList>
            <person name="Chen Y."/>
            <person name="Dougan E. K."/>
            <person name="Chan C."/>
            <person name="Rhodes N."/>
            <person name="Thang M."/>
        </authorList>
    </citation>
    <scope>NUCLEOTIDE SEQUENCE</scope>
</reference>
<organism evidence="2">
    <name type="scientific">Cladocopium goreaui</name>
    <dbReference type="NCBI Taxonomy" id="2562237"/>
    <lineage>
        <taxon>Eukaryota</taxon>
        <taxon>Sar</taxon>
        <taxon>Alveolata</taxon>
        <taxon>Dinophyceae</taxon>
        <taxon>Suessiales</taxon>
        <taxon>Symbiodiniaceae</taxon>
        <taxon>Cladocopium</taxon>
    </lineage>
</organism>
<dbReference type="EMBL" id="CAMXCT020004101">
    <property type="protein sequence ID" value="CAL1161034.1"/>
    <property type="molecule type" value="Genomic_DNA"/>
</dbReference>
<dbReference type="AlphaFoldDB" id="A0A9P1DBM5"/>
<reference evidence="3 4" key="2">
    <citation type="submission" date="2024-05" db="EMBL/GenBank/DDBJ databases">
        <authorList>
            <person name="Chen Y."/>
            <person name="Shah S."/>
            <person name="Dougan E. K."/>
            <person name="Thang M."/>
            <person name="Chan C."/>
        </authorList>
    </citation>
    <scope>NUCLEOTIDE SEQUENCE [LARGE SCALE GENOMIC DNA]</scope>
</reference>
<feature type="region of interest" description="Disordered" evidence="1">
    <location>
        <begin position="613"/>
        <end position="632"/>
    </location>
</feature>
<dbReference type="Proteomes" id="UP001152797">
    <property type="component" value="Unassembled WGS sequence"/>
</dbReference>
<dbReference type="OrthoDB" id="416011at2759"/>
<evidence type="ECO:0000256" key="1">
    <source>
        <dbReference type="SAM" id="MobiDB-lite"/>
    </source>
</evidence>
<protein>
    <submittedName>
        <fullName evidence="2">Uncharacterized protein</fullName>
    </submittedName>
</protein>
<gene>
    <name evidence="2" type="ORF">C1SCF055_LOCUS33197</name>
</gene>
<name>A0A9P1DBM5_9DINO</name>